<proteinExistence type="predicted"/>
<evidence type="ECO:0000313" key="2">
    <source>
        <dbReference type="EMBL" id="SPC97930.1"/>
    </source>
</evidence>
<protein>
    <submittedName>
        <fullName evidence="2">Uncharacterized protein</fullName>
    </submittedName>
</protein>
<evidence type="ECO:0000256" key="1">
    <source>
        <dbReference type="SAM" id="Phobius"/>
    </source>
</evidence>
<keyword evidence="1" id="KW-0812">Transmembrane</keyword>
<dbReference type="AlphaFoldDB" id="A0A2N9GEQ4"/>
<dbReference type="EMBL" id="OIVN01001813">
    <property type="protein sequence ID" value="SPC97930.1"/>
    <property type="molecule type" value="Genomic_DNA"/>
</dbReference>
<keyword evidence="1" id="KW-0472">Membrane</keyword>
<feature type="transmembrane region" description="Helical" evidence="1">
    <location>
        <begin position="108"/>
        <end position="126"/>
    </location>
</feature>
<reference evidence="2" key="1">
    <citation type="submission" date="2018-02" db="EMBL/GenBank/DDBJ databases">
        <authorList>
            <person name="Cohen D.B."/>
            <person name="Kent A.D."/>
        </authorList>
    </citation>
    <scope>NUCLEOTIDE SEQUENCE</scope>
</reference>
<sequence length="179" mass="18778">MGLGSVGMGCCRGFGFREGGGGVDLGLGSVRVGCCRGFGFREGGGGVYLGLGFVRVGCCHGFGFREGGGGVDLVAGVVVVAGVAVSCWVGFGRGWVGQIPAHMPRFPLLPPLLLLLVAVVLSNLGGTTSSEVFSLNFNGTRLCKRRVPANFFFFLMRECELVGLISMELVFSRDEFQPD</sequence>
<name>A0A2N9GEQ4_FAGSY</name>
<feature type="transmembrane region" description="Helical" evidence="1">
    <location>
        <begin position="73"/>
        <end position="96"/>
    </location>
</feature>
<keyword evidence="1" id="KW-1133">Transmembrane helix</keyword>
<organism evidence="2">
    <name type="scientific">Fagus sylvatica</name>
    <name type="common">Beechnut</name>
    <dbReference type="NCBI Taxonomy" id="28930"/>
    <lineage>
        <taxon>Eukaryota</taxon>
        <taxon>Viridiplantae</taxon>
        <taxon>Streptophyta</taxon>
        <taxon>Embryophyta</taxon>
        <taxon>Tracheophyta</taxon>
        <taxon>Spermatophyta</taxon>
        <taxon>Magnoliopsida</taxon>
        <taxon>eudicotyledons</taxon>
        <taxon>Gunneridae</taxon>
        <taxon>Pentapetalae</taxon>
        <taxon>rosids</taxon>
        <taxon>fabids</taxon>
        <taxon>Fagales</taxon>
        <taxon>Fagaceae</taxon>
        <taxon>Fagus</taxon>
    </lineage>
</organism>
<accession>A0A2N9GEQ4</accession>
<gene>
    <name evidence="2" type="ORF">FSB_LOCUS25812</name>
</gene>